<name>A0A653B9Z7_ECTOL</name>
<dbReference type="InterPro" id="IPR038626">
    <property type="entry name" value="Rof-like_sf"/>
</dbReference>
<gene>
    <name evidence="1" type="ORF">POT9AD_4444</name>
</gene>
<sequence length="90" mass="10036">MDDYQPLACDLYDYLEIACLHGYQLDVELVDGTRLQGRALTTETAASKEEFLLLRTADGEQRLRMDRLLAITPQDAGASFGRVLLGGKRC</sequence>
<dbReference type="InterPro" id="IPR009778">
    <property type="entry name" value="ROF"/>
</dbReference>
<dbReference type="OrthoDB" id="5344363at2"/>
<dbReference type="EMBL" id="LR130779">
    <property type="protein sequence ID" value="VDN65419.1"/>
    <property type="molecule type" value="Genomic_DNA"/>
</dbReference>
<organism evidence="1">
    <name type="scientific">Ectopseudomonas oleovorans</name>
    <name type="common">Pseudomonas oleovorans</name>
    <dbReference type="NCBI Taxonomy" id="301"/>
    <lineage>
        <taxon>Bacteria</taxon>
        <taxon>Pseudomonadati</taxon>
        <taxon>Pseudomonadota</taxon>
        <taxon>Gammaproteobacteria</taxon>
        <taxon>Pseudomonadales</taxon>
        <taxon>Pseudomonadaceae</taxon>
        <taxon>Ectopseudomonas</taxon>
    </lineage>
</organism>
<protein>
    <submittedName>
        <fullName evidence="1">Transcriptional antiterminator</fullName>
    </submittedName>
</protein>
<evidence type="ECO:0000313" key="1">
    <source>
        <dbReference type="EMBL" id="VDN65419.1"/>
    </source>
</evidence>
<dbReference type="InterPro" id="IPR023534">
    <property type="entry name" value="Rof/RNase_P-like"/>
</dbReference>
<accession>A0A653B9Z7</accession>
<reference evidence="1" key="1">
    <citation type="submission" date="2018-11" db="EMBL/GenBank/DDBJ databases">
        <authorList>
            <consortium name="Genoscope - CEA"/>
            <person name="William W."/>
        </authorList>
    </citation>
    <scope>NUCLEOTIDE SEQUENCE [LARGE SCALE GENOMIC DNA]</scope>
    <source>
        <strain evidence="1">T9AD</strain>
    </source>
</reference>
<dbReference type="SUPFAM" id="SSF101744">
    <property type="entry name" value="Rof/RNase P subunit-like"/>
    <property type="match status" value="1"/>
</dbReference>
<dbReference type="AlphaFoldDB" id="A0A653B9Z7"/>
<dbReference type="Pfam" id="PF07073">
    <property type="entry name" value="ROF"/>
    <property type="match status" value="1"/>
</dbReference>
<proteinExistence type="predicted"/>
<dbReference type="Gene3D" id="2.30.30.400">
    <property type="entry name" value="Rof-like"/>
    <property type="match status" value="1"/>
</dbReference>